<sequence>MAERSYDQVFLRFAELINQNMRRELDIRDRAIAELREQLHLAHARLDEALGVIQAFQDKLAEYEKVGPPAADPSAPAAGPRPARNSYVGMSVLIDNYNRVVAQPELENDFRDKYGPIRFEVANRRDRRLDPELAPVFAKGGGDYWGIATKTPNHVLIVPGFGLDYDEELLRAGAMGEVFRVDGYRPGAGRVRLRLIRPAVMLFAEERWELSEPGELRLEEASSPADEAG</sequence>
<comment type="caution">
    <text evidence="2">The sequence shown here is derived from an EMBL/GenBank/DDBJ whole genome shotgun (WGS) entry which is preliminary data.</text>
</comment>
<proteinExistence type="predicted"/>
<dbReference type="EMBL" id="SLUN01000001">
    <property type="protein sequence ID" value="TCL76790.1"/>
    <property type="molecule type" value="Genomic_DNA"/>
</dbReference>
<keyword evidence="1" id="KW-0175">Coiled coil</keyword>
<evidence type="ECO:0000256" key="1">
    <source>
        <dbReference type="SAM" id="Coils"/>
    </source>
</evidence>
<dbReference type="AlphaFoldDB" id="A0A4R1SCN8"/>
<reference evidence="2 3" key="1">
    <citation type="submission" date="2019-03" db="EMBL/GenBank/DDBJ databases">
        <title>Genomic Encyclopedia of Type Strains, Phase IV (KMG-IV): sequencing the most valuable type-strain genomes for metagenomic binning, comparative biology and taxonomic classification.</title>
        <authorList>
            <person name="Goeker M."/>
        </authorList>
    </citation>
    <scope>NUCLEOTIDE SEQUENCE [LARGE SCALE GENOMIC DNA]</scope>
    <source>
        <strain evidence="2 3">LX-B</strain>
    </source>
</reference>
<protein>
    <submittedName>
        <fullName evidence="2">Uncharacterized protein</fullName>
    </submittedName>
</protein>
<accession>A0A4R1SCN8</accession>
<name>A0A4R1SCN8_HYDET</name>
<gene>
    <name evidence="2" type="ORF">EDC14_100170</name>
</gene>
<keyword evidence="3" id="KW-1185">Reference proteome</keyword>
<evidence type="ECO:0000313" key="3">
    <source>
        <dbReference type="Proteomes" id="UP000295008"/>
    </source>
</evidence>
<dbReference type="Proteomes" id="UP000295008">
    <property type="component" value="Unassembled WGS sequence"/>
</dbReference>
<dbReference type="RefSeq" id="WP_132012191.1">
    <property type="nucleotide sequence ID" value="NZ_SLUN01000001.1"/>
</dbReference>
<evidence type="ECO:0000313" key="2">
    <source>
        <dbReference type="EMBL" id="TCL76790.1"/>
    </source>
</evidence>
<organism evidence="2 3">
    <name type="scientific">Hydrogenispora ethanolica</name>
    <dbReference type="NCBI Taxonomy" id="1082276"/>
    <lineage>
        <taxon>Bacteria</taxon>
        <taxon>Bacillati</taxon>
        <taxon>Bacillota</taxon>
        <taxon>Hydrogenispora</taxon>
    </lineage>
</organism>
<feature type="coiled-coil region" evidence="1">
    <location>
        <begin position="18"/>
        <end position="66"/>
    </location>
</feature>